<dbReference type="NCBIfam" id="TIGR00005">
    <property type="entry name" value="rluA_subfam"/>
    <property type="match status" value="1"/>
</dbReference>
<feature type="domain" description="Pseudouridine synthase RsuA/RluA-like" evidence="5">
    <location>
        <begin position="93"/>
        <end position="243"/>
    </location>
</feature>
<gene>
    <name evidence="6" type="ORF">IV87_GL002040</name>
    <name evidence="7" type="ORF">SAMN04487973_10739</name>
</gene>
<dbReference type="GO" id="GO:0140098">
    <property type="term" value="F:catalytic activity, acting on RNA"/>
    <property type="evidence" value="ECO:0007669"/>
    <property type="project" value="UniProtKB-ARBA"/>
</dbReference>
<keyword evidence="4" id="KW-0413">Isomerase</keyword>
<comment type="caution">
    <text evidence="6">The sequence shown here is derived from an EMBL/GenBank/DDBJ whole genome shotgun (WGS) entry which is preliminary data.</text>
</comment>
<evidence type="ECO:0000313" key="6">
    <source>
        <dbReference type="EMBL" id="KRN82656.1"/>
    </source>
</evidence>
<dbReference type="Proteomes" id="UP000051749">
    <property type="component" value="Unassembled WGS sequence"/>
</dbReference>
<dbReference type="Pfam" id="PF00849">
    <property type="entry name" value="PseudoU_synth_2"/>
    <property type="match status" value="1"/>
</dbReference>
<evidence type="ECO:0000256" key="4">
    <source>
        <dbReference type="RuleBase" id="RU362028"/>
    </source>
</evidence>
<dbReference type="PATRIC" id="fig|319653.3.peg.2078"/>
<dbReference type="PANTHER" id="PTHR21600:SF87">
    <property type="entry name" value="RNA PSEUDOURIDYLATE SYNTHASE DOMAIN-CONTAINING PROTEIN 1"/>
    <property type="match status" value="1"/>
</dbReference>
<evidence type="ECO:0000256" key="1">
    <source>
        <dbReference type="ARBA" id="ARBA00000073"/>
    </source>
</evidence>
<dbReference type="CDD" id="cd02869">
    <property type="entry name" value="PseudoU_synth_RluA_like"/>
    <property type="match status" value="1"/>
</dbReference>
<dbReference type="InterPro" id="IPR006145">
    <property type="entry name" value="PsdUridine_synth_RsuA/RluA"/>
</dbReference>
<feature type="active site" evidence="3">
    <location>
        <position position="138"/>
    </location>
</feature>
<name>A0A0R2JZB9_9LACO</name>
<dbReference type="Proteomes" id="UP000182818">
    <property type="component" value="Unassembled WGS sequence"/>
</dbReference>
<accession>A0A0R2JZB9</accession>
<dbReference type="OrthoDB" id="9773999at2"/>
<dbReference type="Gene3D" id="3.30.2350.10">
    <property type="entry name" value="Pseudouridine synthase"/>
    <property type="match status" value="1"/>
</dbReference>
<protein>
    <recommendedName>
        <fullName evidence="4">Pseudouridine synthase</fullName>
        <ecNumber evidence="4">5.4.99.-</ecNumber>
    </recommendedName>
</protein>
<evidence type="ECO:0000313" key="7">
    <source>
        <dbReference type="EMBL" id="SER46329.1"/>
    </source>
</evidence>
<dbReference type="PANTHER" id="PTHR21600">
    <property type="entry name" value="MITOCHONDRIAL RNA PSEUDOURIDINE SYNTHASE"/>
    <property type="match status" value="1"/>
</dbReference>
<dbReference type="AlphaFoldDB" id="A0A0R2JZB9"/>
<reference evidence="6 8" key="1">
    <citation type="journal article" date="2015" name="Genome Announc.">
        <title>Expanding the biotechnology potential of lactobacilli through comparative genomics of 213 strains and associated genera.</title>
        <authorList>
            <person name="Sun Z."/>
            <person name="Harris H.M."/>
            <person name="McCann A."/>
            <person name="Guo C."/>
            <person name="Argimon S."/>
            <person name="Zhang W."/>
            <person name="Yang X."/>
            <person name="Jeffery I.B."/>
            <person name="Cooney J.C."/>
            <person name="Kagawa T.F."/>
            <person name="Liu W."/>
            <person name="Song Y."/>
            <person name="Salvetti E."/>
            <person name="Wrobel A."/>
            <person name="Rasinkangas P."/>
            <person name="Parkhill J."/>
            <person name="Rea M.C."/>
            <person name="O'Sullivan O."/>
            <person name="Ritari J."/>
            <person name="Douillard F.P."/>
            <person name="Paul Ross R."/>
            <person name="Yang R."/>
            <person name="Briner A.E."/>
            <person name="Felis G.E."/>
            <person name="de Vos W.M."/>
            <person name="Barrangou R."/>
            <person name="Klaenhammer T.R."/>
            <person name="Caufield P.W."/>
            <person name="Cui Y."/>
            <person name="Zhang H."/>
            <person name="O'Toole P.W."/>
        </authorList>
    </citation>
    <scope>NUCLEOTIDE SEQUENCE [LARGE SCALE GENOMIC DNA]</scope>
    <source>
        <strain evidence="6 8">DSM 22301</strain>
    </source>
</reference>
<dbReference type="InterPro" id="IPR020103">
    <property type="entry name" value="PsdUridine_synth_cat_dom_sf"/>
</dbReference>
<dbReference type="EMBL" id="JQBY01000008">
    <property type="protein sequence ID" value="KRN82656.1"/>
    <property type="molecule type" value="Genomic_DNA"/>
</dbReference>
<dbReference type="GO" id="GO:0009982">
    <property type="term" value="F:pseudouridine synthase activity"/>
    <property type="evidence" value="ECO:0007669"/>
    <property type="project" value="InterPro"/>
</dbReference>
<evidence type="ECO:0000256" key="3">
    <source>
        <dbReference type="PIRSR" id="PIRSR606225-1"/>
    </source>
</evidence>
<dbReference type="SUPFAM" id="SSF55120">
    <property type="entry name" value="Pseudouridine synthase"/>
    <property type="match status" value="1"/>
</dbReference>
<dbReference type="InterPro" id="IPR006224">
    <property type="entry name" value="PsdUridine_synth_RluA-like_CS"/>
</dbReference>
<proteinExistence type="inferred from homology"/>
<comment type="catalytic activity">
    <reaction evidence="1 4">
        <text>a uridine in RNA = a pseudouridine in RNA</text>
        <dbReference type="Rhea" id="RHEA:48348"/>
        <dbReference type="Rhea" id="RHEA-COMP:12068"/>
        <dbReference type="Rhea" id="RHEA-COMP:12069"/>
        <dbReference type="ChEBI" id="CHEBI:65314"/>
        <dbReference type="ChEBI" id="CHEBI:65315"/>
    </reaction>
</comment>
<dbReference type="STRING" id="319653.SAMN04487973_10739"/>
<evidence type="ECO:0000259" key="5">
    <source>
        <dbReference type="Pfam" id="PF00849"/>
    </source>
</evidence>
<dbReference type="GO" id="GO:0003723">
    <property type="term" value="F:RNA binding"/>
    <property type="evidence" value="ECO:0007669"/>
    <property type="project" value="InterPro"/>
</dbReference>
<keyword evidence="9" id="KW-1185">Reference proteome</keyword>
<dbReference type="InterPro" id="IPR006225">
    <property type="entry name" value="PsdUridine_synth_RluC/D"/>
</dbReference>
<dbReference type="RefSeq" id="WP_057805936.1">
    <property type="nucleotide sequence ID" value="NZ_BJYP01000014.1"/>
</dbReference>
<dbReference type="GO" id="GO:0000455">
    <property type="term" value="P:enzyme-directed rRNA pseudouridine synthesis"/>
    <property type="evidence" value="ECO:0007669"/>
    <property type="project" value="TreeGrafter"/>
</dbReference>
<reference evidence="7 9" key="2">
    <citation type="submission" date="2016-10" db="EMBL/GenBank/DDBJ databases">
        <authorList>
            <person name="Varghese N."/>
            <person name="Submissions S."/>
        </authorList>
    </citation>
    <scope>NUCLEOTIDE SEQUENCE [LARGE SCALE GENOMIC DNA]</scope>
    <source>
        <strain evidence="7 9">CGMCC 1.3889</strain>
    </source>
</reference>
<sequence>MNWNYQRMLPSTFQSTNLRNLLQTTWGLSRKEVHFLRINRAVLINGHYQSMNTIVRSGDSINLKFASPDFSTPIPSFLPDSAANLEILFETDDLLIANKASGVKTHANQPNEVGSLMNHLAAYLNNTSAHPYNVHRLDQQTSGAILVVKNPVLIPIYNRFIKNKVVYRTYLAVVQGKFSKLKGQISLPIGKTSFDKRQRVVNGTDAVTAKTNYRVLQMSAHYSLIEIQLQTGRTHQIRVHFASLGHPVVGDPLYNPEYRTGQRLALHSWKISFPLPFSTETKTITAPIPERLQIKNFN</sequence>
<evidence type="ECO:0000256" key="2">
    <source>
        <dbReference type="ARBA" id="ARBA00010876"/>
    </source>
</evidence>
<dbReference type="GeneID" id="76043395"/>
<dbReference type="EMBL" id="FOGK01000007">
    <property type="protein sequence ID" value="SER46329.1"/>
    <property type="molecule type" value="Genomic_DNA"/>
</dbReference>
<dbReference type="PROSITE" id="PS01129">
    <property type="entry name" value="PSI_RLU"/>
    <property type="match status" value="1"/>
</dbReference>
<comment type="similarity">
    <text evidence="2 4">Belongs to the pseudouridine synthase RluA family.</text>
</comment>
<dbReference type="EC" id="5.4.99.-" evidence="4"/>
<evidence type="ECO:0000313" key="9">
    <source>
        <dbReference type="Proteomes" id="UP000182818"/>
    </source>
</evidence>
<dbReference type="InterPro" id="IPR050188">
    <property type="entry name" value="RluA_PseudoU_synthase"/>
</dbReference>
<comment type="function">
    <text evidence="4">Responsible for synthesis of pseudouridine from uracil.</text>
</comment>
<organism evidence="6 8">
    <name type="scientific">Pediococcus ethanolidurans</name>
    <dbReference type="NCBI Taxonomy" id="319653"/>
    <lineage>
        <taxon>Bacteria</taxon>
        <taxon>Bacillati</taxon>
        <taxon>Bacillota</taxon>
        <taxon>Bacilli</taxon>
        <taxon>Lactobacillales</taxon>
        <taxon>Lactobacillaceae</taxon>
        <taxon>Pediococcus</taxon>
    </lineage>
</organism>
<evidence type="ECO:0000313" key="8">
    <source>
        <dbReference type="Proteomes" id="UP000051749"/>
    </source>
</evidence>